<keyword evidence="3" id="KW-1185">Reference proteome</keyword>
<comment type="caution">
    <text evidence="2">The sequence shown here is derived from an EMBL/GenBank/DDBJ whole genome shotgun (WGS) entry which is preliminary data.</text>
</comment>
<feature type="transmembrane region" description="Helical" evidence="1">
    <location>
        <begin position="149"/>
        <end position="170"/>
    </location>
</feature>
<dbReference type="Proteomes" id="UP001500420">
    <property type="component" value="Unassembled WGS sequence"/>
</dbReference>
<keyword evidence="1" id="KW-0812">Transmembrane</keyword>
<feature type="transmembrane region" description="Helical" evidence="1">
    <location>
        <begin position="117"/>
        <end position="137"/>
    </location>
</feature>
<protein>
    <recommendedName>
        <fullName evidence="4">ABC-2 type transport system permease protein</fullName>
    </recommendedName>
</protein>
<gene>
    <name evidence="2" type="ORF">GCM10009020_26090</name>
</gene>
<keyword evidence="1" id="KW-1133">Transmembrane helix</keyword>
<feature type="transmembrane region" description="Helical" evidence="1">
    <location>
        <begin position="177"/>
        <end position="197"/>
    </location>
</feature>
<feature type="transmembrane region" description="Helical" evidence="1">
    <location>
        <begin position="354"/>
        <end position="376"/>
    </location>
</feature>
<organism evidence="2 3">
    <name type="scientific">Natronoarchaeum mannanilyticum</name>
    <dbReference type="NCBI Taxonomy" id="926360"/>
    <lineage>
        <taxon>Archaea</taxon>
        <taxon>Methanobacteriati</taxon>
        <taxon>Methanobacteriota</taxon>
        <taxon>Stenosarchaea group</taxon>
        <taxon>Halobacteria</taxon>
        <taxon>Halobacteriales</taxon>
        <taxon>Natronoarchaeaceae</taxon>
    </lineage>
</organism>
<feature type="transmembrane region" description="Helical" evidence="1">
    <location>
        <begin position="209"/>
        <end position="235"/>
    </location>
</feature>
<sequence length="477" mass="49401">MSRKLDRTLFAGMVREEWRLHAELFGGRRFAAFPLFVALIAGAAVVALTETGTSVAAVVAGLHALVFAFGLHTGTIGLVGRDAMDNLLGEVNLLVFSARTLPVSRRRLLVHFLAKDALYYSALFVLPVALAFLPAVGGSGGEFGVAQVPLLYLSLTATFVLGLVVTLALLGLSSRGVAGWLVAGALAAGVGGAHVAGVDWVSATPYALFASPSLAAVAGTIGSIGAAAAIGLAAFDPSTSTPTRSVDPAFERWRARFGDETGLTTKTFLDVARSEGGLWKVPFSGGVIFGVCVGLVELAGRITGVEPSTGATFGALLGLSAFTTYNWVTQYDDAESYLQYPLSLDALFEAKRRVAALVGLPTAVAYFAIAAVAFDARPIDAVAGLVLLVGFHQYLLGITTYLAGFDPGEFLFDTVLFAVFTAAVAATLVPLLIVGLVLAPLSGTALAALAGAGVLMLAVGELAYRRAVDRWTERLGA</sequence>
<evidence type="ECO:0000256" key="1">
    <source>
        <dbReference type="SAM" id="Phobius"/>
    </source>
</evidence>
<keyword evidence="1" id="KW-0472">Membrane</keyword>
<dbReference type="AlphaFoldDB" id="A0AAV3TC67"/>
<accession>A0AAV3TC67</accession>
<evidence type="ECO:0000313" key="2">
    <source>
        <dbReference type="EMBL" id="GAA0677018.1"/>
    </source>
</evidence>
<proteinExistence type="predicted"/>
<feature type="transmembrane region" description="Helical" evidence="1">
    <location>
        <begin position="415"/>
        <end position="439"/>
    </location>
</feature>
<feature type="transmembrane region" description="Helical" evidence="1">
    <location>
        <begin position="55"/>
        <end position="79"/>
    </location>
</feature>
<evidence type="ECO:0008006" key="4">
    <source>
        <dbReference type="Google" id="ProtNLM"/>
    </source>
</evidence>
<feature type="transmembrane region" description="Helical" evidence="1">
    <location>
        <begin position="30"/>
        <end position="49"/>
    </location>
</feature>
<feature type="transmembrane region" description="Helical" evidence="1">
    <location>
        <begin position="382"/>
        <end position="403"/>
    </location>
</feature>
<feature type="transmembrane region" description="Helical" evidence="1">
    <location>
        <begin position="445"/>
        <end position="464"/>
    </location>
</feature>
<dbReference type="EMBL" id="BAAADV010000007">
    <property type="protein sequence ID" value="GAA0677018.1"/>
    <property type="molecule type" value="Genomic_DNA"/>
</dbReference>
<dbReference type="RefSeq" id="WP_343774486.1">
    <property type="nucleotide sequence ID" value="NZ_BAAADV010000007.1"/>
</dbReference>
<name>A0AAV3TC67_9EURY</name>
<evidence type="ECO:0000313" key="3">
    <source>
        <dbReference type="Proteomes" id="UP001500420"/>
    </source>
</evidence>
<reference evidence="2 3" key="1">
    <citation type="journal article" date="2019" name="Int. J. Syst. Evol. Microbiol.">
        <title>The Global Catalogue of Microorganisms (GCM) 10K type strain sequencing project: providing services to taxonomists for standard genome sequencing and annotation.</title>
        <authorList>
            <consortium name="The Broad Institute Genomics Platform"/>
            <consortium name="The Broad Institute Genome Sequencing Center for Infectious Disease"/>
            <person name="Wu L."/>
            <person name="Ma J."/>
        </authorList>
    </citation>
    <scope>NUCLEOTIDE SEQUENCE [LARGE SCALE GENOMIC DNA]</scope>
    <source>
        <strain evidence="2 3">JCM 16328</strain>
    </source>
</reference>